<accession>A0A1W0X8P8</accession>
<evidence type="ECO:0000313" key="3">
    <source>
        <dbReference type="Proteomes" id="UP000192578"/>
    </source>
</evidence>
<reference evidence="3" key="1">
    <citation type="submission" date="2017-01" db="EMBL/GenBank/DDBJ databases">
        <title>Comparative genomics of anhydrobiosis in the tardigrade Hypsibius dujardini.</title>
        <authorList>
            <person name="Yoshida Y."/>
            <person name="Koutsovoulos G."/>
            <person name="Laetsch D."/>
            <person name="Stevens L."/>
            <person name="Kumar S."/>
            <person name="Horikawa D."/>
            <person name="Ishino K."/>
            <person name="Komine S."/>
            <person name="Tomita M."/>
            <person name="Blaxter M."/>
            <person name="Arakawa K."/>
        </authorList>
    </citation>
    <scope>NUCLEOTIDE SEQUENCE [LARGE SCALE GENOMIC DNA]</scope>
    <source>
        <strain evidence="3">Z151</strain>
    </source>
</reference>
<name>A0A1W0X8P8_HYPEX</name>
<sequence>MESPDGAHPSRGGGRIRPVGFEGSLRGATDADSQFGQRGGGDCSGEASQVPELSAAMYASFGESNAKAFVEREVD</sequence>
<protein>
    <submittedName>
        <fullName evidence="2">Uncharacterized protein</fullName>
    </submittedName>
</protein>
<feature type="region of interest" description="Disordered" evidence="1">
    <location>
        <begin position="1"/>
        <end position="48"/>
    </location>
</feature>
<dbReference type="Proteomes" id="UP000192578">
    <property type="component" value="Unassembled WGS sequence"/>
</dbReference>
<evidence type="ECO:0000313" key="2">
    <source>
        <dbReference type="EMBL" id="OQV23873.1"/>
    </source>
</evidence>
<evidence type="ECO:0000256" key="1">
    <source>
        <dbReference type="SAM" id="MobiDB-lite"/>
    </source>
</evidence>
<dbReference type="EMBL" id="MTYJ01000009">
    <property type="protein sequence ID" value="OQV23873.1"/>
    <property type="molecule type" value="Genomic_DNA"/>
</dbReference>
<dbReference type="AlphaFoldDB" id="A0A1W0X8P8"/>
<keyword evidence="3" id="KW-1185">Reference proteome</keyword>
<proteinExistence type="predicted"/>
<organism evidence="2 3">
    <name type="scientific">Hypsibius exemplaris</name>
    <name type="common">Freshwater tardigrade</name>
    <dbReference type="NCBI Taxonomy" id="2072580"/>
    <lineage>
        <taxon>Eukaryota</taxon>
        <taxon>Metazoa</taxon>
        <taxon>Ecdysozoa</taxon>
        <taxon>Tardigrada</taxon>
        <taxon>Eutardigrada</taxon>
        <taxon>Parachela</taxon>
        <taxon>Hypsibioidea</taxon>
        <taxon>Hypsibiidae</taxon>
        <taxon>Hypsibius</taxon>
    </lineage>
</organism>
<gene>
    <name evidence="2" type="ORF">BV898_02222</name>
</gene>
<comment type="caution">
    <text evidence="2">The sequence shown here is derived from an EMBL/GenBank/DDBJ whole genome shotgun (WGS) entry which is preliminary data.</text>
</comment>